<dbReference type="AlphaFoldDB" id="A0A4P6KYR9"/>
<dbReference type="InterPro" id="IPR030997">
    <property type="entry name" value="SoxY_para_1"/>
</dbReference>
<reference evidence="2 3" key="1">
    <citation type="submission" date="2019-02" db="EMBL/GenBank/DDBJ databases">
        <title>Draft Genome Sequences of Six Type Strains of the Genus Massilia.</title>
        <authorList>
            <person name="Miess H."/>
            <person name="Frediansyhah A."/>
            <person name="Gross H."/>
        </authorList>
    </citation>
    <scope>NUCLEOTIDE SEQUENCE [LARGE SCALE GENOMIC DNA]</scope>
    <source>
        <strain evidence="2 3">DSM 17473</strain>
    </source>
</reference>
<dbReference type="RefSeq" id="WP_130187155.1">
    <property type="nucleotide sequence ID" value="NZ_CP035913.1"/>
</dbReference>
<dbReference type="EMBL" id="CP035913">
    <property type="protein sequence ID" value="QBE64034.1"/>
    <property type="molecule type" value="Genomic_DNA"/>
</dbReference>
<dbReference type="InterPro" id="IPR016568">
    <property type="entry name" value="Sulphur_oxidation_SoxY"/>
</dbReference>
<dbReference type="OrthoDB" id="8909320at2"/>
<proteinExistence type="predicted"/>
<dbReference type="Gene3D" id="2.60.40.2470">
    <property type="entry name" value="SoxY domain"/>
    <property type="match status" value="1"/>
</dbReference>
<dbReference type="Proteomes" id="UP000290637">
    <property type="component" value="Chromosome"/>
</dbReference>
<gene>
    <name evidence="2" type="ORF">EWM63_14400</name>
</gene>
<evidence type="ECO:0000313" key="3">
    <source>
        <dbReference type="Proteomes" id="UP000290637"/>
    </source>
</evidence>
<dbReference type="InterPro" id="IPR038162">
    <property type="entry name" value="SoxY_sf"/>
</dbReference>
<dbReference type="NCBIfam" id="TIGR04487">
    <property type="entry name" value="SoxY_para_1"/>
    <property type="match status" value="1"/>
</dbReference>
<keyword evidence="3" id="KW-1185">Reference proteome</keyword>
<sequence>MSSPNQPLNHHCRQLLAAGTLLALVRPVAATPQQMASAISAYTGNRLPQTGRVKFEIAQLIDNGNAVPVTIRVESPLTAEDHVTGIAIFNEKNPETDVVRFTLGPRAGKAEVSTRIRLATSQKLVAVAKMSDGSCWQQTVDVIVTLAACIEGEV</sequence>
<organism evidence="2 3">
    <name type="scientific">Pseudoduganella lutea</name>
    <dbReference type="NCBI Taxonomy" id="321985"/>
    <lineage>
        <taxon>Bacteria</taxon>
        <taxon>Pseudomonadati</taxon>
        <taxon>Pseudomonadota</taxon>
        <taxon>Betaproteobacteria</taxon>
        <taxon>Burkholderiales</taxon>
        <taxon>Oxalobacteraceae</taxon>
        <taxon>Telluria group</taxon>
        <taxon>Pseudoduganella</taxon>
    </lineage>
</organism>
<feature type="domain" description="Ig-like SoxY" evidence="1">
    <location>
        <begin position="42"/>
        <end position="149"/>
    </location>
</feature>
<dbReference type="InterPro" id="IPR032711">
    <property type="entry name" value="SoxY"/>
</dbReference>
<accession>A0A4P6KYR9</accession>
<dbReference type="Pfam" id="PF13501">
    <property type="entry name" value="SoxY"/>
    <property type="match status" value="1"/>
</dbReference>
<evidence type="ECO:0000259" key="1">
    <source>
        <dbReference type="Pfam" id="PF13501"/>
    </source>
</evidence>
<evidence type="ECO:0000313" key="2">
    <source>
        <dbReference type="EMBL" id="QBE64034.1"/>
    </source>
</evidence>
<name>A0A4P6KYR9_9BURK</name>
<protein>
    <submittedName>
        <fullName evidence="2">SoxY-related AACIE arm protein</fullName>
    </submittedName>
</protein>
<dbReference type="KEGG" id="plue:EWM63_14400"/>
<dbReference type="PIRSF" id="PIRSF010312">
    <property type="entry name" value="Sulphur_oxidation_SoxY"/>
    <property type="match status" value="1"/>
</dbReference>